<dbReference type="InterPro" id="IPR005679">
    <property type="entry name" value="Ribosomal_uS12_bac"/>
</dbReference>
<dbReference type="InterPro" id="IPR006032">
    <property type="entry name" value="Ribosomal_uS12"/>
</dbReference>
<evidence type="ECO:0000256" key="5">
    <source>
        <dbReference type="ARBA" id="ARBA00024830"/>
    </source>
</evidence>
<evidence type="ECO:0000256" key="3">
    <source>
        <dbReference type="ARBA" id="ARBA00022980"/>
    </source>
</evidence>
<dbReference type="Pfam" id="PF00164">
    <property type="entry name" value="Ribosom_S12_S23"/>
    <property type="match status" value="1"/>
</dbReference>
<dbReference type="GO" id="GO:0006412">
    <property type="term" value="P:translation"/>
    <property type="evidence" value="ECO:0007669"/>
    <property type="project" value="InterPro"/>
</dbReference>
<evidence type="ECO:0000313" key="6">
    <source>
        <dbReference type="EMBL" id="OAY22393.1"/>
    </source>
</evidence>
<comment type="subunit">
    <text evidence="2">Part of the 30S ribosomal subunit.</text>
</comment>
<dbReference type="InterPro" id="IPR012340">
    <property type="entry name" value="NA-bd_OB-fold"/>
</dbReference>
<comment type="function">
    <text evidence="5">With S4 and S5 plays an important role in translational accuracy. Located at the interface of the 30S and 50S subunits.</text>
</comment>
<name>A0A199UD58_MANES</name>
<keyword evidence="4" id="KW-0687">Ribonucleoprotein</keyword>
<protein>
    <recommendedName>
        <fullName evidence="7">Ribosomal protein S12</fullName>
    </recommendedName>
</protein>
<sequence length="86" mass="9430">MQLLLQHGHSLSPSSVGKGCILVDHTRLCVGEGHNLQEHSVLIRGGKVKDSPRVKSHCIRGVEDLLGISDQRKGRSKYGAEKYKSI</sequence>
<organism evidence="6">
    <name type="scientific">Manihot esculenta</name>
    <name type="common">Cassava</name>
    <name type="synonym">Jatropha manihot</name>
    <dbReference type="NCBI Taxonomy" id="3983"/>
    <lineage>
        <taxon>Eukaryota</taxon>
        <taxon>Viridiplantae</taxon>
        <taxon>Streptophyta</taxon>
        <taxon>Embryophyta</taxon>
        <taxon>Tracheophyta</taxon>
        <taxon>Spermatophyta</taxon>
        <taxon>Magnoliopsida</taxon>
        <taxon>eudicotyledons</taxon>
        <taxon>Gunneridae</taxon>
        <taxon>Pentapetalae</taxon>
        <taxon>rosids</taxon>
        <taxon>fabids</taxon>
        <taxon>Malpighiales</taxon>
        <taxon>Euphorbiaceae</taxon>
        <taxon>Crotonoideae</taxon>
        <taxon>Manihoteae</taxon>
        <taxon>Manihot</taxon>
    </lineage>
</organism>
<proteinExistence type="inferred from homology"/>
<accession>A0A199UD58</accession>
<reference evidence="6" key="1">
    <citation type="submission" date="2016-02" db="EMBL/GenBank/DDBJ databases">
        <title>WGS assembly of Manihot esculenta.</title>
        <authorList>
            <person name="Bredeson J.V."/>
            <person name="Prochnik S.E."/>
            <person name="Lyons J.B."/>
            <person name="Schmutz J."/>
            <person name="Grimwood J."/>
            <person name="Vrebalov J."/>
            <person name="Bart R.S."/>
            <person name="Amuge T."/>
            <person name="Ferguson M.E."/>
            <person name="Green R."/>
            <person name="Putnam N."/>
            <person name="Stites J."/>
            <person name="Rounsley S."/>
            <person name="Rokhsar D.S."/>
        </authorList>
    </citation>
    <scope>NUCLEOTIDE SEQUENCE [LARGE SCALE GENOMIC DNA]</scope>
    <source>
        <tissue evidence="6">Leaf</tissue>
    </source>
</reference>
<dbReference type="SUPFAM" id="SSF50249">
    <property type="entry name" value="Nucleic acid-binding proteins"/>
    <property type="match status" value="1"/>
</dbReference>
<evidence type="ECO:0000256" key="4">
    <source>
        <dbReference type="ARBA" id="ARBA00023274"/>
    </source>
</evidence>
<evidence type="ECO:0000256" key="1">
    <source>
        <dbReference type="ARBA" id="ARBA00005657"/>
    </source>
</evidence>
<evidence type="ECO:0008006" key="7">
    <source>
        <dbReference type="Google" id="ProtNLM"/>
    </source>
</evidence>
<comment type="similarity">
    <text evidence="1">Belongs to the universal ribosomal protein uS12 family.</text>
</comment>
<dbReference type="PRINTS" id="PR01034">
    <property type="entry name" value="RIBOSOMALS12"/>
</dbReference>
<dbReference type="PANTHER" id="PTHR11652">
    <property type="entry name" value="30S RIBOSOMAL PROTEIN S12 FAMILY MEMBER"/>
    <property type="match status" value="1"/>
</dbReference>
<dbReference type="GO" id="GO:0003735">
    <property type="term" value="F:structural constituent of ribosome"/>
    <property type="evidence" value="ECO:0007669"/>
    <property type="project" value="InterPro"/>
</dbReference>
<dbReference type="AlphaFoldDB" id="A0A199UD58"/>
<dbReference type="EMBL" id="KV450437">
    <property type="protein sequence ID" value="OAY22393.1"/>
    <property type="molecule type" value="Genomic_DNA"/>
</dbReference>
<keyword evidence="3" id="KW-0689">Ribosomal protein</keyword>
<dbReference type="Gene3D" id="2.40.50.140">
    <property type="entry name" value="Nucleic acid-binding proteins"/>
    <property type="match status" value="1"/>
</dbReference>
<gene>
    <name evidence="6" type="ORF">MANES_S006700</name>
</gene>
<dbReference type="STRING" id="3983.A0A199UD58"/>
<evidence type="ECO:0000256" key="2">
    <source>
        <dbReference type="ARBA" id="ARBA00011458"/>
    </source>
</evidence>
<dbReference type="GO" id="GO:0015935">
    <property type="term" value="C:small ribosomal subunit"/>
    <property type="evidence" value="ECO:0007669"/>
    <property type="project" value="InterPro"/>
</dbReference>